<dbReference type="InterPro" id="IPR038430">
    <property type="entry name" value="NDAH_ubi_oxred_su3_sf"/>
</dbReference>
<geneLocation type="mitochondrion" evidence="10"/>
<evidence type="ECO:0000313" key="16">
    <source>
        <dbReference type="EMBL" id="UBU96624.1"/>
    </source>
</evidence>
<dbReference type="EMBL" id="MW683312">
    <property type="protein sequence ID" value="UBU96563.1"/>
    <property type="molecule type" value="Genomic_DNA"/>
</dbReference>
<organism evidence="10">
    <name type="scientific">Malassezia furfur</name>
    <name type="common">Pityriasis versicolor infection agent</name>
    <name type="synonym">Pityrosporum furfur</name>
    <dbReference type="NCBI Taxonomy" id="55194"/>
    <lineage>
        <taxon>Eukaryota</taxon>
        <taxon>Fungi</taxon>
        <taxon>Dikarya</taxon>
        <taxon>Basidiomycota</taxon>
        <taxon>Ustilaginomycotina</taxon>
        <taxon>Malasseziomycetes</taxon>
        <taxon>Malasseziales</taxon>
        <taxon>Malasseziaceae</taxon>
        <taxon>Malassezia</taxon>
    </lineage>
</organism>
<dbReference type="EMBL" id="KY911086">
    <property type="protein sequence ID" value="AUN28042.1"/>
    <property type="molecule type" value="Genomic_DNA"/>
</dbReference>
<reference evidence="10" key="1">
    <citation type="submission" date="2017-04" db="EMBL/GenBank/DDBJ databases">
        <authorList>
            <person name="Afonso C.L."/>
            <person name="Miller P.J."/>
            <person name="Scott M.A."/>
            <person name="Spackman E."/>
            <person name="Goraichik I."/>
            <person name="Dimitrov K.M."/>
            <person name="Suarez D.L."/>
            <person name="Swayne D.E."/>
        </authorList>
    </citation>
    <scope>NUCLEOTIDE SEQUENCE</scope>
    <source>
        <strain evidence="10">CBS 1878</strain>
    </source>
</reference>
<evidence type="ECO:0000256" key="9">
    <source>
        <dbReference type="RuleBase" id="RU003640"/>
    </source>
</evidence>
<evidence type="ECO:0000256" key="4">
    <source>
        <dbReference type="ARBA" id="ARBA00022448"/>
    </source>
</evidence>
<dbReference type="EMBL" id="MW683320">
    <property type="protein sequence ID" value="UBU96729.1"/>
    <property type="molecule type" value="Genomic_DNA"/>
</dbReference>
<evidence type="ECO:0000256" key="3">
    <source>
        <dbReference type="ARBA" id="ARBA00021007"/>
    </source>
</evidence>
<feature type="transmembrane region" description="Helical" evidence="9">
    <location>
        <begin position="87"/>
        <end position="105"/>
    </location>
</feature>
<evidence type="ECO:0000256" key="1">
    <source>
        <dbReference type="ARBA" id="ARBA00004370"/>
    </source>
</evidence>
<keyword evidence="6 9" id="KW-1133">Transmembrane helix</keyword>
<protein>
    <recommendedName>
        <fullName evidence="3 9">NADH-ubiquinone oxidoreductase chain 3</fullName>
        <ecNumber evidence="9">7.1.1.2</ecNumber>
    </recommendedName>
</protein>
<keyword evidence="10" id="KW-0560">Oxidoreductase</keyword>
<evidence type="ECO:0000313" key="12">
    <source>
        <dbReference type="EMBL" id="UBU96522.1"/>
    </source>
</evidence>
<comment type="function">
    <text evidence="9">Core subunit of the mitochondrial membrane respiratory chain NADH dehydrogenase (Complex I) which catalyzes electron transfer from NADH through the respiratory chain, using ubiquinone as an electron acceptor. Essential for the catalytic activity of complex I.</text>
</comment>
<evidence type="ECO:0000256" key="7">
    <source>
        <dbReference type="ARBA" id="ARBA00023136"/>
    </source>
</evidence>
<dbReference type="EMBL" id="MW683313">
    <property type="protein sequence ID" value="UBU96583.1"/>
    <property type="molecule type" value="Genomic_DNA"/>
</dbReference>
<sequence length="128" mass="14604">MNSVTIYLILVPIIGFVLLFANILLAKHVPYAEKVTSYECGFSPIYGQNRSPFTIQFYLVGILFLIFDVEIFMTMPYALTVTETGNYGFWIIMVFFGILTLGFVFEYSSKALYFSGIKTNPTKDQDDE</sequence>
<keyword evidence="7 9" id="KW-0472">Membrane</keyword>
<comment type="catalytic activity">
    <reaction evidence="8 9">
        <text>a ubiquinone + NADH + 5 H(+)(in) = a ubiquinol + NAD(+) + 4 H(+)(out)</text>
        <dbReference type="Rhea" id="RHEA:29091"/>
        <dbReference type="Rhea" id="RHEA-COMP:9565"/>
        <dbReference type="Rhea" id="RHEA-COMP:9566"/>
        <dbReference type="ChEBI" id="CHEBI:15378"/>
        <dbReference type="ChEBI" id="CHEBI:16389"/>
        <dbReference type="ChEBI" id="CHEBI:17976"/>
        <dbReference type="ChEBI" id="CHEBI:57540"/>
        <dbReference type="ChEBI" id="CHEBI:57945"/>
        <dbReference type="EC" id="7.1.1.2"/>
    </reaction>
</comment>
<dbReference type="EMBL" id="MW683315">
    <property type="protein sequence ID" value="UBU96624.1"/>
    <property type="molecule type" value="Genomic_DNA"/>
</dbReference>
<evidence type="ECO:0000313" key="15">
    <source>
        <dbReference type="EMBL" id="UBU96583.1"/>
    </source>
</evidence>
<dbReference type="AlphaFoldDB" id="A0A2I6QC22"/>
<evidence type="ECO:0000313" key="13">
    <source>
        <dbReference type="EMBL" id="UBU96542.1"/>
    </source>
</evidence>
<evidence type="ECO:0000313" key="19">
    <source>
        <dbReference type="EMBL" id="UBU96687.1"/>
    </source>
</evidence>
<dbReference type="EMBL" id="KY911081">
    <property type="protein sequence ID" value="AUN27926.1"/>
    <property type="molecule type" value="Genomic_DNA"/>
</dbReference>
<evidence type="ECO:0000256" key="2">
    <source>
        <dbReference type="ARBA" id="ARBA00008472"/>
    </source>
</evidence>
<keyword evidence="9" id="KW-1278">Translocase</keyword>
<evidence type="ECO:0000313" key="22">
    <source>
        <dbReference type="EMBL" id="UBU96750.1"/>
    </source>
</evidence>
<keyword evidence="9" id="KW-0830">Ubiquinone</keyword>
<dbReference type="EMBL" id="MW683319">
    <property type="protein sequence ID" value="UBU96708.1"/>
    <property type="molecule type" value="Genomic_DNA"/>
</dbReference>
<keyword evidence="4 9" id="KW-0813">Transport</keyword>
<dbReference type="GO" id="GO:0016491">
    <property type="term" value="F:oxidoreductase activity"/>
    <property type="evidence" value="ECO:0007669"/>
    <property type="project" value="UniProtKB-KW"/>
</dbReference>
<reference evidence="11" key="2">
    <citation type="journal article" date="2021" name="FEMS Yeast Res.">
        <title>Comparative analysis of Malassezia furfur mitogenomes and the development of a mitochondria-based typing approach.</title>
        <authorList>
            <person name="Theelen B."/>
            <person name="Christinaki A.C."/>
            <person name="Dawson T.L."/>
            <person name="Boekhout T."/>
            <person name="Kouvelis V.N."/>
        </authorList>
    </citation>
    <scope>NUCLEOTIDE SEQUENCE</scope>
    <source>
        <strain evidence="16">CBS 14139</strain>
        <strain evidence="11">CBS 5334</strain>
        <strain evidence="12">CBS 6000</strain>
        <strain evidence="13">CBS 6001</strain>
        <strain evidence="14">CBS 8735</strain>
        <strain evidence="15">CBS 9365</strain>
        <strain evidence="17">CD864</strain>
        <strain evidence="18">MAL18</strain>
        <strain evidence="19">MAL24</strain>
        <strain evidence="20">MAL26</strain>
        <strain evidence="21">MAL32</strain>
        <strain evidence="22">PM315</strain>
    </source>
</reference>
<dbReference type="GO" id="GO:0008137">
    <property type="term" value="F:NADH dehydrogenase (ubiquinone) activity"/>
    <property type="evidence" value="ECO:0007669"/>
    <property type="project" value="UniProtKB-UniRule"/>
</dbReference>
<comment type="similarity">
    <text evidence="2 9">Belongs to the complex I subunit 3 family.</text>
</comment>
<dbReference type="EMBL" id="MW683318">
    <property type="protein sequence ID" value="UBU96687.1"/>
    <property type="molecule type" value="Genomic_DNA"/>
</dbReference>
<name>A0A2I6QC22_MALFU</name>
<dbReference type="EMBL" id="KY911084">
    <property type="protein sequence ID" value="AUN27997.1"/>
    <property type="molecule type" value="Genomic_DNA"/>
</dbReference>
<dbReference type="EC" id="7.1.1.2" evidence="9"/>
<evidence type="ECO:0000313" key="18">
    <source>
        <dbReference type="EMBL" id="UBU96666.1"/>
    </source>
</evidence>
<dbReference type="Pfam" id="PF00507">
    <property type="entry name" value="Oxidored_q4"/>
    <property type="match status" value="1"/>
</dbReference>
<evidence type="ECO:0000256" key="6">
    <source>
        <dbReference type="ARBA" id="ARBA00022989"/>
    </source>
</evidence>
<dbReference type="EMBL" id="MW683321">
    <property type="protein sequence ID" value="UBU96750.1"/>
    <property type="molecule type" value="Genomic_DNA"/>
</dbReference>
<dbReference type="EMBL" id="KY911083">
    <property type="protein sequence ID" value="AUN27973.1"/>
    <property type="molecule type" value="Genomic_DNA"/>
</dbReference>
<dbReference type="EMBL" id="MW683309">
    <property type="protein sequence ID" value="UBU96501.1"/>
    <property type="molecule type" value="Genomic_DNA"/>
</dbReference>
<feature type="transmembrane region" description="Helical" evidence="9">
    <location>
        <begin position="6"/>
        <end position="25"/>
    </location>
</feature>
<comment type="subcellular location">
    <subcellularLocation>
        <location evidence="1">Membrane</location>
    </subcellularLocation>
    <subcellularLocation>
        <location evidence="9">Mitochondrion membrane</location>
        <topology evidence="9">Multi-pass membrane protein</topology>
    </subcellularLocation>
</comment>
<dbReference type="GO" id="GO:0031966">
    <property type="term" value="C:mitochondrial membrane"/>
    <property type="evidence" value="ECO:0007669"/>
    <property type="project" value="UniProtKB-SubCell"/>
</dbReference>
<evidence type="ECO:0000313" key="14">
    <source>
        <dbReference type="EMBL" id="UBU96563.1"/>
    </source>
</evidence>
<evidence type="ECO:0000256" key="5">
    <source>
        <dbReference type="ARBA" id="ARBA00022692"/>
    </source>
</evidence>
<proteinExistence type="inferred from homology"/>
<evidence type="ECO:0000313" key="21">
    <source>
        <dbReference type="EMBL" id="UBU96729.1"/>
    </source>
</evidence>
<dbReference type="EMBL" id="MW683311">
    <property type="protein sequence ID" value="UBU96542.1"/>
    <property type="molecule type" value="Genomic_DNA"/>
</dbReference>
<dbReference type="InterPro" id="IPR000440">
    <property type="entry name" value="NADH_UbQ/plastoQ_OxRdtase_su3"/>
</dbReference>
<dbReference type="Gene3D" id="1.20.58.1610">
    <property type="entry name" value="NADH:ubiquinone/plastoquinone oxidoreductase, chain 3"/>
    <property type="match status" value="1"/>
</dbReference>
<dbReference type="EMBL" id="MW683316">
    <property type="protein sequence ID" value="UBU96645.1"/>
    <property type="molecule type" value="Genomic_DNA"/>
</dbReference>
<dbReference type="EMBL" id="KY911085">
    <property type="protein sequence ID" value="AUN28017.1"/>
    <property type="molecule type" value="Genomic_DNA"/>
</dbReference>
<dbReference type="EMBL" id="MW683310">
    <property type="protein sequence ID" value="UBU96522.1"/>
    <property type="molecule type" value="Genomic_DNA"/>
</dbReference>
<accession>A0A2I6QC22</accession>
<keyword evidence="9" id="KW-0520">NAD</keyword>
<dbReference type="PANTHER" id="PTHR11058">
    <property type="entry name" value="NADH-UBIQUINONE OXIDOREDUCTASE CHAIN 3"/>
    <property type="match status" value="1"/>
</dbReference>
<dbReference type="PANTHER" id="PTHR11058:SF9">
    <property type="entry name" value="NADH-UBIQUINONE OXIDOREDUCTASE CHAIN 3"/>
    <property type="match status" value="1"/>
</dbReference>
<evidence type="ECO:0000313" key="10">
    <source>
        <dbReference type="EMBL" id="AUN27926.1"/>
    </source>
</evidence>
<keyword evidence="9 10" id="KW-0496">Mitochondrion</keyword>
<evidence type="ECO:0000313" key="17">
    <source>
        <dbReference type="EMBL" id="UBU96645.1"/>
    </source>
</evidence>
<evidence type="ECO:0000256" key="8">
    <source>
        <dbReference type="ARBA" id="ARBA00049551"/>
    </source>
</evidence>
<gene>
    <name evidence="10" type="primary">nad3</name>
</gene>
<keyword evidence="9" id="KW-0249">Electron transport</keyword>
<evidence type="ECO:0000313" key="11">
    <source>
        <dbReference type="EMBL" id="UBU96501.1"/>
    </source>
</evidence>
<dbReference type="EMBL" id="KY911082">
    <property type="protein sequence ID" value="AUN27950.1"/>
    <property type="molecule type" value="Genomic_DNA"/>
</dbReference>
<feature type="transmembrane region" description="Helical" evidence="9">
    <location>
        <begin position="57"/>
        <end position="75"/>
    </location>
</feature>
<dbReference type="GO" id="GO:0030964">
    <property type="term" value="C:NADH dehydrogenase complex"/>
    <property type="evidence" value="ECO:0007669"/>
    <property type="project" value="TreeGrafter"/>
</dbReference>
<dbReference type="EMBL" id="MW683317">
    <property type="protein sequence ID" value="UBU96666.1"/>
    <property type="molecule type" value="Genomic_DNA"/>
</dbReference>
<keyword evidence="5 9" id="KW-0812">Transmembrane</keyword>
<keyword evidence="9" id="KW-0679">Respiratory chain</keyword>
<evidence type="ECO:0000313" key="20">
    <source>
        <dbReference type="EMBL" id="UBU96708.1"/>
    </source>
</evidence>